<gene>
    <name evidence="1" type="ORF">B7C62_09875</name>
</gene>
<evidence type="ECO:0000313" key="2">
    <source>
        <dbReference type="Proteomes" id="UP000192251"/>
    </source>
</evidence>
<dbReference type="SUPFAM" id="SSF109854">
    <property type="entry name" value="DinB/YfiT-like putative metalloenzymes"/>
    <property type="match status" value="1"/>
</dbReference>
<accession>A0ABC8BSA5</accession>
<dbReference type="RefSeq" id="WP_084746159.1">
    <property type="nucleotide sequence ID" value="NZ_CP020563.1"/>
</dbReference>
<dbReference type="EMBL" id="CP020563">
    <property type="protein sequence ID" value="ARF72545.1"/>
    <property type="molecule type" value="Genomic_DNA"/>
</dbReference>
<keyword evidence="2" id="KW-1185">Reference proteome</keyword>
<dbReference type="AlphaFoldDB" id="A0ABC8BSA5"/>
<dbReference type="Proteomes" id="UP000192251">
    <property type="component" value="Chromosome"/>
</dbReference>
<dbReference type="InterPro" id="IPR007061">
    <property type="entry name" value="MST-like"/>
</dbReference>
<evidence type="ECO:0000313" key="1">
    <source>
        <dbReference type="EMBL" id="ARF72545.1"/>
    </source>
</evidence>
<name>A0ABC8BSA5_9ACTN</name>
<dbReference type="InterPro" id="IPR034660">
    <property type="entry name" value="DinB/YfiT-like"/>
</dbReference>
<organism evidence="1 2">
    <name type="scientific">Kitasatospora albolonga</name>
    <dbReference type="NCBI Taxonomy" id="68173"/>
    <lineage>
        <taxon>Bacteria</taxon>
        <taxon>Bacillati</taxon>
        <taxon>Actinomycetota</taxon>
        <taxon>Actinomycetes</taxon>
        <taxon>Kitasatosporales</taxon>
        <taxon>Streptomycetaceae</taxon>
        <taxon>Kitasatospora</taxon>
    </lineage>
</organism>
<dbReference type="Gene3D" id="1.20.120.450">
    <property type="entry name" value="dinb family like domain"/>
    <property type="match status" value="1"/>
</dbReference>
<proteinExistence type="predicted"/>
<reference evidence="1 2" key="1">
    <citation type="submission" date="2017-04" db="EMBL/GenBank/DDBJ databases">
        <title>The complete genome sequence of Streptomyces albolongus YIM 101047, the producer of novel bafilomycins and novel odoriferous sesquiterpenoids.</title>
        <authorList>
            <person name="Yin M."/>
            <person name="Jiang Y."/>
        </authorList>
    </citation>
    <scope>NUCLEOTIDE SEQUENCE [LARGE SCALE GENOMIC DNA]</scope>
    <source>
        <strain evidence="1 2">YIM 101047</strain>
    </source>
</reference>
<sequence length="178" mass="19297">MTTVDQERPEPPLAGDETAALLGSLERQRATFAWKCGGLDAAGMKATVGVSTMTLGGLLKHMAHVEDAHFSRLLLAQGPGAPWDTVDWDAEPDWDWRSAADDTPDQLMELWQAAVARSLAVVDEALTHGGPEQLGRFTTADGTSPNLRRILIDMIEEYARHIGHADLIRESVDGLVGE</sequence>
<protein>
    <submittedName>
        <fullName evidence="1">Mini-circle protein</fullName>
    </submittedName>
</protein>
<dbReference type="KEGG" id="kab:B7C62_09875"/>
<dbReference type="Pfam" id="PF04978">
    <property type="entry name" value="MST"/>
    <property type="match status" value="1"/>
</dbReference>